<feature type="transmembrane region" description="Helical" evidence="5">
    <location>
        <begin position="207"/>
        <end position="230"/>
    </location>
</feature>
<dbReference type="GeneID" id="66684481"/>
<feature type="domain" description="RDD" evidence="6">
    <location>
        <begin position="109"/>
        <end position="234"/>
    </location>
</feature>
<dbReference type="AlphaFoldDB" id="A0A1A5HVH1"/>
<evidence type="ECO:0008006" key="10">
    <source>
        <dbReference type="Google" id="ProtNLM"/>
    </source>
</evidence>
<comment type="caution">
    <text evidence="8">The sequence shown here is derived from an EMBL/GenBank/DDBJ whole genome shotgun (WGS) entry which is preliminary data.</text>
</comment>
<keyword evidence="3 5" id="KW-1133">Transmembrane helix</keyword>
<name>A0A1A5HVH1_RHILI</name>
<evidence type="ECO:0000256" key="5">
    <source>
        <dbReference type="SAM" id="Phobius"/>
    </source>
</evidence>
<dbReference type="InterPro" id="IPR010432">
    <property type="entry name" value="RDD"/>
</dbReference>
<keyword evidence="2 5" id="KW-0812">Transmembrane</keyword>
<evidence type="ECO:0000259" key="7">
    <source>
        <dbReference type="Pfam" id="PF14237"/>
    </source>
</evidence>
<protein>
    <recommendedName>
        <fullName evidence="10">DUF4339 domain-containing protein</fullName>
    </recommendedName>
</protein>
<accession>A0A1A5HVH1</accession>
<dbReference type="InterPro" id="IPR025640">
    <property type="entry name" value="GYF_2"/>
</dbReference>
<evidence type="ECO:0000256" key="4">
    <source>
        <dbReference type="ARBA" id="ARBA00023136"/>
    </source>
</evidence>
<dbReference type="GO" id="GO:0016020">
    <property type="term" value="C:membrane"/>
    <property type="evidence" value="ECO:0007669"/>
    <property type="project" value="UniProtKB-SubCell"/>
</dbReference>
<evidence type="ECO:0000313" key="9">
    <source>
        <dbReference type="Proteomes" id="UP000093748"/>
    </source>
</evidence>
<feature type="transmembrane region" description="Helical" evidence="5">
    <location>
        <begin position="259"/>
        <end position="278"/>
    </location>
</feature>
<organism evidence="8 9">
    <name type="scientific">Rhizobium loti</name>
    <name type="common">Mesorhizobium loti</name>
    <dbReference type="NCBI Taxonomy" id="381"/>
    <lineage>
        <taxon>Bacteria</taxon>
        <taxon>Pseudomonadati</taxon>
        <taxon>Pseudomonadota</taxon>
        <taxon>Alphaproteobacteria</taxon>
        <taxon>Hyphomicrobiales</taxon>
        <taxon>Phyllobacteriaceae</taxon>
        <taxon>Mesorhizobium</taxon>
    </lineage>
</organism>
<proteinExistence type="predicted"/>
<comment type="subcellular location">
    <subcellularLocation>
        <location evidence="1">Membrane</location>
        <topology evidence="1">Multi-pass membrane protein</topology>
    </subcellularLocation>
</comment>
<dbReference type="Pfam" id="PF14237">
    <property type="entry name" value="GYF_2"/>
    <property type="match status" value="1"/>
</dbReference>
<evidence type="ECO:0000259" key="6">
    <source>
        <dbReference type="Pfam" id="PF06271"/>
    </source>
</evidence>
<dbReference type="EMBL" id="LZTJ01000012">
    <property type="protein sequence ID" value="OBP76561.1"/>
    <property type="molecule type" value="Genomic_DNA"/>
</dbReference>
<evidence type="ECO:0000256" key="2">
    <source>
        <dbReference type="ARBA" id="ARBA00022692"/>
    </source>
</evidence>
<sequence length="429" mass="46576">MKQWHYAAGGKPSGSFTAAEIEGFFRSGKLNGESLVWAEGMQQWQALGETEDFKHLLQQTLPPPLPPSGHHKEIRDEGYAPLSEPIVSNSSDKEQIRLSIEQSLRVEPAGPWSRYFARQFDLSVITTVLFAVTAFALAYSDPVLLFKLNSIDARALFLVFLPAAHLINAIIITVFGNSIGKALFAIKAVPVEAGRSFSVTENVSREFRVWVSGIAFGIPLVCLATMIPAFNRVKNRQPTNYDEGRGNVLAFSSSKIRRVVAMLGAIAVLLGILMSNAIDKTQQEASSFPSSWTNPETSIAITIPAGWQYGKLSGPNGETLYGFTNMKSGVVAMLAKEQLPNQIMSTYAVGLANALSSSVTLGQWNQSEIANVWVASGTINPGNHPTKIYVTQKGSAFWRVVLVDQLTSSGKEISESEIVRILLSSAGLP</sequence>
<dbReference type="Pfam" id="PF06271">
    <property type="entry name" value="RDD"/>
    <property type="match status" value="1"/>
</dbReference>
<evidence type="ECO:0000313" key="8">
    <source>
        <dbReference type="EMBL" id="OBP76561.1"/>
    </source>
</evidence>
<evidence type="ECO:0000256" key="3">
    <source>
        <dbReference type="ARBA" id="ARBA00022989"/>
    </source>
</evidence>
<dbReference type="Proteomes" id="UP000093748">
    <property type="component" value="Unassembled WGS sequence"/>
</dbReference>
<reference evidence="9" key="1">
    <citation type="submission" date="2016-06" db="EMBL/GenBank/DDBJ databases">
        <title>NZP2037 Pacbio-Illumina hybrid assembly.</title>
        <authorList>
            <person name="Ramsay J.P."/>
        </authorList>
    </citation>
    <scope>NUCLEOTIDE SEQUENCE [LARGE SCALE GENOMIC DNA]</scope>
    <source>
        <strain evidence="9">R7ANS::ICEMlSym2042</strain>
    </source>
</reference>
<dbReference type="RefSeq" id="WP_032929976.1">
    <property type="nucleotide sequence ID" value="NZ_LZTH01000045.1"/>
</dbReference>
<evidence type="ECO:0000256" key="1">
    <source>
        <dbReference type="ARBA" id="ARBA00004141"/>
    </source>
</evidence>
<feature type="transmembrane region" description="Helical" evidence="5">
    <location>
        <begin position="159"/>
        <end position="186"/>
    </location>
</feature>
<gene>
    <name evidence="8" type="ORF">BAE39_10615</name>
</gene>
<keyword evidence="4 5" id="KW-0472">Membrane</keyword>
<dbReference type="OrthoDB" id="198456at2"/>
<feature type="domain" description="GYF" evidence="7">
    <location>
        <begin position="4"/>
        <end position="52"/>
    </location>
</feature>
<feature type="transmembrane region" description="Helical" evidence="5">
    <location>
        <begin position="120"/>
        <end position="139"/>
    </location>
</feature>